<keyword evidence="3" id="KW-1185">Reference proteome</keyword>
<dbReference type="AlphaFoldDB" id="A0A9P6UYW9"/>
<sequence>MADQFQQPAHCFWVSQNIIRDTQDGRDLKDQRGSSHEDAGKTENFVKAAEIKELQRRYLQQRHSDKLKDALFVWQDESYCSHQHVNRRYHHRESDGSNGVEIRKTLFQLNKPDRIKDFLD</sequence>
<organism evidence="2 3">
    <name type="scientific">Dissophora globulifera</name>
    <dbReference type="NCBI Taxonomy" id="979702"/>
    <lineage>
        <taxon>Eukaryota</taxon>
        <taxon>Fungi</taxon>
        <taxon>Fungi incertae sedis</taxon>
        <taxon>Mucoromycota</taxon>
        <taxon>Mortierellomycotina</taxon>
        <taxon>Mortierellomycetes</taxon>
        <taxon>Mortierellales</taxon>
        <taxon>Mortierellaceae</taxon>
        <taxon>Dissophora</taxon>
    </lineage>
</organism>
<evidence type="ECO:0000256" key="1">
    <source>
        <dbReference type="SAM" id="MobiDB-lite"/>
    </source>
</evidence>
<dbReference type="OrthoDB" id="2449341at2759"/>
<name>A0A9P6UYW9_9FUNG</name>
<feature type="compositionally biased region" description="Basic and acidic residues" evidence="1">
    <location>
        <begin position="23"/>
        <end position="41"/>
    </location>
</feature>
<dbReference type="EMBL" id="JAAAIP010000087">
    <property type="protein sequence ID" value="KAG0326224.1"/>
    <property type="molecule type" value="Genomic_DNA"/>
</dbReference>
<evidence type="ECO:0000313" key="2">
    <source>
        <dbReference type="EMBL" id="KAG0326224.1"/>
    </source>
</evidence>
<gene>
    <name evidence="2" type="ORF">BGZ99_009850</name>
</gene>
<feature type="region of interest" description="Disordered" evidence="1">
    <location>
        <begin position="23"/>
        <end position="42"/>
    </location>
</feature>
<protein>
    <submittedName>
        <fullName evidence="2">Uncharacterized protein</fullName>
    </submittedName>
</protein>
<proteinExistence type="predicted"/>
<comment type="caution">
    <text evidence="2">The sequence shown here is derived from an EMBL/GenBank/DDBJ whole genome shotgun (WGS) entry which is preliminary data.</text>
</comment>
<reference evidence="2" key="1">
    <citation type="journal article" date="2020" name="Fungal Divers.">
        <title>Resolving the Mortierellaceae phylogeny through synthesis of multi-gene phylogenetics and phylogenomics.</title>
        <authorList>
            <person name="Vandepol N."/>
            <person name="Liber J."/>
            <person name="Desiro A."/>
            <person name="Na H."/>
            <person name="Kennedy M."/>
            <person name="Barry K."/>
            <person name="Grigoriev I.V."/>
            <person name="Miller A.N."/>
            <person name="O'Donnell K."/>
            <person name="Stajich J.E."/>
            <person name="Bonito G."/>
        </authorList>
    </citation>
    <scope>NUCLEOTIDE SEQUENCE</scope>
    <source>
        <strain evidence="2">REB-010B</strain>
    </source>
</reference>
<accession>A0A9P6UYW9</accession>
<evidence type="ECO:0000313" key="3">
    <source>
        <dbReference type="Proteomes" id="UP000738325"/>
    </source>
</evidence>
<dbReference type="Proteomes" id="UP000738325">
    <property type="component" value="Unassembled WGS sequence"/>
</dbReference>